<evidence type="ECO:0000256" key="2">
    <source>
        <dbReference type="SAM" id="MobiDB-lite"/>
    </source>
</evidence>
<keyword evidence="1" id="KW-0175">Coiled coil</keyword>
<accession>A0A6A6SBN3</accession>
<organism evidence="3 4">
    <name type="scientific">Massarina eburnea CBS 473.64</name>
    <dbReference type="NCBI Taxonomy" id="1395130"/>
    <lineage>
        <taxon>Eukaryota</taxon>
        <taxon>Fungi</taxon>
        <taxon>Dikarya</taxon>
        <taxon>Ascomycota</taxon>
        <taxon>Pezizomycotina</taxon>
        <taxon>Dothideomycetes</taxon>
        <taxon>Pleosporomycetidae</taxon>
        <taxon>Pleosporales</taxon>
        <taxon>Massarineae</taxon>
        <taxon>Massarinaceae</taxon>
        <taxon>Massarina</taxon>
    </lineage>
</organism>
<dbReference type="EMBL" id="MU006779">
    <property type="protein sequence ID" value="KAF2643828.1"/>
    <property type="molecule type" value="Genomic_DNA"/>
</dbReference>
<name>A0A6A6SBN3_9PLEO</name>
<gene>
    <name evidence="3" type="ORF">P280DRAFT_514822</name>
</gene>
<dbReference type="Proteomes" id="UP000799753">
    <property type="component" value="Unassembled WGS sequence"/>
</dbReference>
<sequence>MYLTIRTDDNPQTFDELLVAFNRERDAHTTTQKELARLDEELANVEAENRQWRAEDNHQEKKIEGLEKKIEELEKQVEELEKQKDNWEELANNRGVETAGQQILMNMQNSELVDIRTQLGAWNSTMDELTKRLETARLNEPPELKHKKPRKD</sequence>
<evidence type="ECO:0000313" key="3">
    <source>
        <dbReference type="EMBL" id="KAF2643828.1"/>
    </source>
</evidence>
<evidence type="ECO:0000313" key="4">
    <source>
        <dbReference type="Proteomes" id="UP000799753"/>
    </source>
</evidence>
<keyword evidence="4" id="KW-1185">Reference proteome</keyword>
<dbReference type="AlphaFoldDB" id="A0A6A6SBN3"/>
<evidence type="ECO:0000256" key="1">
    <source>
        <dbReference type="SAM" id="Coils"/>
    </source>
</evidence>
<feature type="region of interest" description="Disordered" evidence="2">
    <location>
        <begin position="133"/>
        <end position="152"/>
    </location>
</feature>
<feature type="coiled-coil region" evidence="1">
    <location>
        <begin position="28"/>
        <end position="97"/>
    </location>
</feature>
<reference evidence="3" key="1">
    <citation type="journal article" date="2020" name="Stud. Mycol.">
        <title>101 Dothideomycetes genomes: a test case for predicting lifestyles and emergence of pathogens.</title>
        <authorList>
            <person name="Haridas S."/>
            <person name="Albert R."/>
            <person name="Binder M."/>
            <person name="Bloem J."/>
            <person name="Labutti K."/>
            <person name="Salamov A."/>
            <person name="Andreopoulos B."/>
            <person name="Baker S."/>
            <person name="Barry K."/>
            <person name="Bills G."/>
            <person name="Bluhm B."/>
            <person name="Cannon C."/>
            <person name="Castanera R."/>
            <person name="Culley D."/>
            <person name="Daum C."/>
            <person name="Ezra D."/>
            <person name="Gonzalez J."/>
            <person name="Henrissat B."/>
            <person name="Kuo A."/>
            <person name="Liang C."/>
            <person name="Lipzen A."/>
            <person name="Lutzoni F."/>
            <person name="Magnuson J."/>
            <person name="Mondo S."/>
            <person name="Nolan M."/>
            <person name="Ohm R."/>
            <person name="Pangilinan J."/>
            <person name="Park H.-J."/>
            <person name="Ramirez L."/>
            <person name="Alfaro M."/>
            <person name="Sun H."/>
            <person name="Tritt A."/>
            <person name="Yoshinaga Y."/>
            <person name="Zwiers L.-H."/>
            <person name="Turgeon B."/>
            <person name="Goodwin S."/>
            <person name="Spatafora J."/>
            <person name="Crous P."/>
            <person name="Grigoriev I."/>
        </authorList>
    </citation>
    <scope>NUCLEOTIDE SEQUENCE</scope>
    <source>
        <strain evidence="3">CBS 473.64</strain>
    </source>
</reference>
<proteinExistence type="predicted"/>
<feature type="compositionally biased region" description="Basic and acidic residues" evidence="2">
    <location>
        <begin position="133"/>
        <end position="144"/>
    </location>
</feature>
<protein>
    <submittedName>
        <fullName evidence="3">Uncharacterized protein</fullName>
    </submittedName>
</protein>